<feature type="transmembrane region" description="Helical" evidence="1">
    <location>
        <begin position="12"/>
        <end position="32"/>
    </location>
</feature>
<dbReference type="Pfam" id="PF06772">
    <property type="entry name" value="LtrA"/>
    <property type="match status" value="1"/>
</dbReference>
<dbReference type="Proteomes" id="UP000682202">
    <property type="component" value="Chromosome"/>
</dbReference>
<proteinExistence type="predicted"/>
<evidence type="ECO:0000313" key="2">
    <source>
        <dbReference type="EMBL" id="QUR69495.1"/>
    </source>
</evidence>
<evidence type="ECO:0000313" key="3">
    <source>
        <dbReference type="Proteomes" id="UP000682202"/>
    </source>
</evidence>
<sequence>MSGRDPREQHRVATSLELLFDLTFVVAAAIAANEFAHAVSENHAGPGLFGFVFAILTIAWAWITFTWFASAYDTDDWAYRLATMLQMVGAIILAFGLLRMFASLEKGGHVDDLVMMAGYVLMRLTLAGQWLRAAKQDPDRRPACLTYAVTIIVAQVGWIAVTLARTSVAMTLVFSAALLLVEVTGPWIAERHKGGTPWHAHHIAERYTQFIIIALGEGMIGTVASLSAVVEDQGFTLDAVLVAVAGTGLTFGMWWMYNATPIANLLHRYREQSFALGYVNIVVFGAIVATGAGLHTGAFYIEHDSRISPSSTVLSIAVPVAVFLVAVYFTYTLLVHAWDGSYALLVSLATTVLAASVLLAAAGLPIRFCLLIIMLAPVVSVVGSEVAGHHRRAAEATRKLGHDT</sequence>
<gene>
    <name evidence="2" type="ORF">F6B93_00620</name>
</gene>
<reference evidence="2" key="1">
    <citation type="submission" date="2019-12" db="EMBL/GenBank/DDBJ databases">
        <title>Mycobacterium spongiae sp. nov.</title>
        <authorList>
            <person name="Stinear T."/>
        </authorList>
    </citation>
    <scope>NUCLEOTIDE SEQUENCE</scope>
    <source>
        <strain evidence="2">FSD4b-SM</strain>
    </source>
</reference>
<feature type="transmembrane region" description="Helical" evidence="1">
    <location>
        <begin position="143"/>
        <end position="161"/>
    </location>
</feature>
<feature type="transmembrane region" description="Helical" evidence="1">
    <location>
        <begin position="313"/>
        <end position="335"/>
    </location>
</feature>
<dbReference type="InterPro" id="IPR010640">
    <property type="entry name" value="Low_temperature_requirement_A"/>
</dbReference>
<feature type="transmembrane region" description="Helical" evidence="1">
    <location>
        <begin position="235"/>
        <end position="257"/>
    </location>
</feature>
<feature type="transmembrane region" description="Helical" evidence="1">
    <location>
        <begin position="278"/>
        <end position="301"/>
    </location>
</feature>
<evidence type="ECO:0000256" key="1">
    <source>
        <dbReference type="SAM" id="Phobius"/>
    </source>
</evidence>
<feature type="transmembrane region" description="Helical" evidence="1">
    <location>
        <begin position="81"/>
        <end position="101"/>
    </location>
</feature>
<dbReference type="PANTHER" id="PTHR36840">
    <property type="entry name" value="BLL5714 PROTEIN"/>
    <property type="match status" value="1"/>
</dbReference>
<dbReference type="EMBL" id="CP046600">
    <property type="protein sequence ID" value="QUR69495.1"/>
    <property type="molecule type" value="Genomic_DNA"/>
</dbReference>
<feature type="transmembrane region" description="Helical" evidence="1">
    <location>
        <begin position="370"/>
        <end position="388"/>
    </location>
</feature>
<keyword evidence="1" id="KW-0472">Membrane</keyword>
<accession>A0A975K191</accession>
<keyword evidence="1" id="KW-1133">Transmembrane helix</keyword>
<protein>
    <submittedName>
        <fullName evidence="2">Low temperature requirement protein A</fullName>
    </submittedName>
</protein>
<feature type="transmembrane region" description="Helical" evidence="1">
    <location>
        <begin position="342"/>
        <end position="364"/>
    </location>
</feature>
<dbReference type="AlphaFoldDB" id="A0A975K191"/>
<organism evidence="2 3">
    <name type="scientific">Mycobacterium spongiae</name>
    <dbReference type="NCBI Taxonomy" id="886343"/>
    <lineage>
        <taxon>Bacteria</taxon>
        <taxon>Bacillati</taxon>
        <taxon>Actinomycetota</taxon>
        <taxon>Actinomycetes</taxon>
        <taxon>Mycobacteriales</taxon>
        <taxon>Mycobacteriaceae</taxon>
        <taxon>Mycobacterium</taxon>
    </lineage>
</organism>
<keyword evidence="1" id="KW-0812">Transmembrane</keyword>
<name>A0A975K191_9MYCO</name>
<feature type="transmembrane region" description="Helical" evidence="1">
    <location>
        <begin position="113"/>
        <end position="131"/>
    </location>
</feature>
<keyword evidence="3" id="KW-1185">Reference proteome</keyword>
<feature type="transmembrane region" description="Helical" evidence="1">
    <location>
        <begin position="44"/>
        <end position="69"/>
    </location>
</feature>
<dbReference type="PANTHER" id="PTHR36840:SF1">
    <property type="entry name" value="BLL5714 PROTEIN"/>
    <property type="match status" value="1"/>
</dbReference>
<feature type="transmembrane region" description="Helical" evidence="1">
    <location>
        <begin position="167"/>
        <end position="189"/>
    </location>
</feature>
<feature type="transmembrane region" description="Helical" evidence="1">
    <location>
        <begin position="210"/>
        <end position="229"/>
    </location>
</feature>
<dbReference type="RefSeq" id="WP_211699188.1">
    <property type="nucleotide sequence ID" value="NZ_CP046600.1"/>
</dbReference>
<dbReference type="KEGG" id="mspg:F6B93_00620"/>